<keyword evidence="2" id="KW-1185">Reference proteome</keyword>
<reference evidence="1 2" key="1">
    <citation type="submission" date="2024-02" db="EMBL/GenBank/DDBJ databases">
        <title>First draft genome assembly of two strains of Seiridium cardinale.</title>
        <authorList>
            <person name="Emiliani G."/>
            <person name="Scali E."/>
        </authorList>
    </citation>
    <scope>NUCLEOTIDE SEQUENCE [LARGE SCALE GENOMIC DNA]</scope>
    <source>
        <strain evidence="1 2">BM-138-000479</strain>
    </source>
</reference>
<dbReference type="Proteomes" id="UP001465668">
    <property type="component" value="Unassembled WGS sequence"/>
</dbReference>
<accession>A0ABR2XRN0</accession>
<dbReference type="EMBL" id="JARVKM010000027">
    <property type="protein sequence ID" value="KAK9776475.1"/>
    <property type="molecule type" value="Genomic_DNA"/>
</dbReference>
<evidence type="ECO:0000313" key="2">
    <source>
        <dbReference type="Proteomes" id="UP001465668"/>
    </source>
</evidence>
<gene>
    <name evidence="1" type="ORF">SCAR479_06798</name>
</gene>
<proteinExistence type="predicted"/>
<protein>
    <submittedName>
        <fullName evidence="1">Fungal N-terminal domain-containing protein</fullName>
    </submittedName>
</protein>
<evidence type="ECO:0000313" key="1">
    <source>
        <dbReference type="EMBL" id="KAK9776475.1"/>
    </source>
</evidence>
<sequence length="155" mass="17402">MNFLKLCHYRKPVSIGTLAKATFNVARAIYVLADEVSTAIRQIRRLAPETESLAIFLSLLQYRLAPPRRVLERAWTVVKEIIGVFADEIEDLQQGLQLLMVSEGKEISLTPKDDMDIHAVTSILEAGIPGFFEALEALDYDSFTNSTDRAFNART</sequence>
<organism evidence="1 2">
    <name type="scientific">Seiridium cardinale</name>
    <dbReference type="NCBI Taxonomy" id="138064"/>
    <lineage>
        <taxon>Eukaryota</taxon>
        <taxon>Fungi</taxon>
        <taxon>Dikarya</taxon>
        <taxon>Ascomycota</taxon>
        <taxon>Pezizomycotina</taxon>
        <taxon>Sordariomycetes</taxon>
        <taxon>Xylariomycetidae</taxon>
        <taxon>Amphisphaeriales</taxon>
        <taxon>Sporocadaceae</taxon>
        <taxon>Seiridium</taxon>
    </lineage>
</organism>
<name>A0ABR2XRN0_9PEZI</name>
<comment type="caution">
    <text evidence="1">The sequence shown here is derived from an EMBL/GenBank/DDBJ whole genome shotgun (WGS) entry which is preliminary data.</text>
</comment>